<dbReference type="Pfam" id="PF05167">
    <property type="entry name" value="DUF711"/>
    <property type="match status" value="1"/>
</dbReference>
<name>A0A1M7Y2R2_9BACT</name>
<dbReference type="CDD" id="cd08025">
    <property type="entry name" value="RNR_PFL_like_DUF711"/>
    <property type="match status" value="1"/>
</dbReference>
<evidence type="ECO:0000313" key="2">
    <source>
        <dbReference type="Proteomes" id="UP000184603"/>
    </source>
</evidence>
<sequence>MLRSDQILATVEMIQKENLDVRTVTMGISLLDCRGGNVAETCEKIEKKIFDYAGNFVSTCNDISRNLGIPVVNKRISVTPIAFVGAGFDQHGFVELAKSLDRAATAVGVDILGGFSAQVEKGMTATDLEYIKSLPEALAQTEKICASINIGTSQKGINMDALAMMGHTIKAIAEKTRDQGGFGAAKFVVFCNQPGDNPFMAGAIHGLEEAEAVLNVGVSGPGVIARALERLIEDRNGSGKLRLDDIADEIKQTTFRVTRCGELIGRKVSKALGIEFGVVDLSLAPTPTVGDSVGEIFKILGVDAVGAPGSTAILAMLNDAVKKGGIFASRTVGGLSGAFIPVMEDSVLADAVGEGALCLEKLEAMTCVCSVGLDMVAIPGSVDADTISAIIADEMALGMVNHKTTAARLIPVPGKEVGEHVSFGGLFGASPIMEVRNVGKSGRFIAWGGRLPAPIHSFKN</sequence>
<dbReference type="EMBL" id="FRFE01000005">
    <property type="protein sequence ID" value="SHO46263.1"/>
    <property type="molecule type" value="Genomic_DNA"/>
</dbReference>
<dbReference type="PANTHER" id="PTHR37560">
    <property type="entry name" value="UPF0210 PROTEIN SPR0218"/>
    <property type="match status" value="1"/>
</dbReference>
<reference evidence="1 2" key="1">
    <citation type="submission" date="2016-12" db="EMBL/GenBank/DDBJ databases">
        <authorList>
            <person name="Song W.-J."/>
            <person name="Kurnit D.M."/>
        </authorList>
    </citation>
    <scope>NUCLEOTIDE SEQUENCE [LARGE SCALE GENOMIC DNA]</scope>
    <source>
        <strain evidence="1 2">DSM 18488</strain>
    </source>
</reference>
<dbReference type="AlphaFoldDB" id="A0A1M7Y2R2"/>
<dbReference type="InterPro" id="IPR007841">
    <property type="entry name" value="UPF0210"/>
</dbReference>
<proteinExistence type="predicted"/>
<evidence type="ECO:0000313" key="1">
    <source>
        <dbReference type="EMBL" id="SHO46263.1"/>
    </source>
</evidence>
<organism evidence="1 2">
    <name type="scientific">Desulfopila aestuarii DSM 18488</name>
    <dbReference type="NCBI Taxonomy" id="1121416"/>
    <lineage>
        <taxon>Bacteria</taxon>
        <taxon>Pseudomonadati</taxon>
        <taxon>Thermodesulfobacteriota</taxon>
        <taxon>Desulfobulbia</taxon>
        <taxon>Desulfobulbales</taxon>
        <taxon>Desulfocapsaceae</taxon>
        <taxon>Desulfopila</taxon>
    </lineage>
</organism>
<dbReference type="Proteomes" id="UP000184603">
    <property type="component" value="Unassembled WGS sequence"/>
</dbReference>
<dbReference type="SUPFAM" id="SSF51998">
    <property type="entry name" value="PFL-like glycyl radical enzymes"/>
    <property type="match status" value="1"/>
</dbReference>
<dbReference type="Gene3D" id="3.20.70.20">
    <property type="match status" value="1"/>
</dbReference>
<keyword evidence="2" id="KW-1185">Reference proteome</keyword>
<gene>
    <name evidence="1" type="ORF">SAMN02745220_01396</name>
</gene>
<dbReference type="PANTHER" id="PTHR37560:SF1">
    <property type="entry name" value="UPF0210 PROTEIN MJ1665"/>
    <property type="match status" value="1"/>
</dbReference>
<dbReference type="STRING" id="1121416.SAMN02745220_01396"/>
<protein>
    <submittedName>
        <fullName evidence="1">Uncharacterized protein</fullName>
    </submittedName>
</protein>
<dbReference type="RefSeq" id="WP_073612738.1">
    <property type="nucleotide sequence ID" value="NZ_FRFE01000005.1"/>
</dbReference>
<dbReference type="OrthoDB" id="9763001at2"/>
<dbReference type="NCBIfam" id="NF003700">
    <property type="entry name" value="PRK05313.1"/>
    <property type="match status" value="1"/>
</dbReference>
<accession>A0A1M7Y2R2</accession>